<dbReference type="PROSITE" id="PS51257">
    <property type="entry name" value="PROKAR_LIPOPROTEIN"/>
    <property type="match status" value="1"/>
</dbReference>
<dbReference type="PANTHER" id="PTHR35535:SF1">
    <property type="entry name" value="HEAT SHOCK PROTEIN HSLJ"/>
    <property type="match status" value="1"/>
</dbReference>
<dbReference type="InterPro" id="IPR038670">
    <property type="entry name" value="HslJ-like_sf"/>
</dbReference>
<dbReference type="STRING" id="1434700.SAMN06296427_107127"/>
<dbReference type="Proteomes" id="UP000192393">
    <property type="component" value="Unassembled WGS sequence"/>
</dbReference>
<feature type="chain" id="PRO_5012754696" evidence="1">
    <location>
        <begin position="22"/>
        <end position="140"/>
    </location>
</feature>
<keyword evidence="4" id="KW-1185">Reference proteome</keyword>
<proteinExistence type="predicted"/>
<keyword evidence="3" id="KW-0346">Stress response</keyword>
<gene>
    <name evidence="3" type="ORF">SAMN06296427_107127</name>
</gene>
<keyword evidence="1" id="KW-0732">Signal</keyword>
<dbReference type="OrthoDB" id="880459at2"/>
<evidence type="ECO:0000256" key="1">
    <source>
        <dbReference type="SAM" id="SignalP"/>
    </source>
</evidence>
<evidence type="ECO:0000313" key="3">
    <source>
        <dbReference type="EMBL" id="SMC76289.1"/>
    </source>
</evidence>
<feature type="domain" description="DUF306" evidence="2">
    <location>
        <begin position="33"/>
        <end position="135"/>
    </location>
</feature>
<evidence type="ECO:0000313" key="4">
    <source>
        <dbReference type="Proteomes" id="UP000192393"/>
    </source>
</evidence>
<dbReference type="InterPro" id="IPR053147">
    <property type="entry name" value="Hsp_HslJ-like"/>
</dbReference>
<dbReference type="PANTHER" id="PTHR35535">
    <property type="entry name" value="HEAT SHOCK PROTEIN HSLJ"/>
    <property type="match status" value="1"/>
</dbReference>
<accession>A0A1W2BTS3</accession>
<feature type="signal peptide" evidence="1">
    <location>
        <begin position="1"/>
        <end position="21"/>
    </location>
</feature>
<dbReference type="AlphaFoldDB" id="A0A1W2BTS3"/>
<protein>
    <submittedName>
        <fullName evidence="3">Heat shock protein HslJ</fullName>
    </submittedName>
</protein>
<dbReference type="Pfam" id="PF03724">
    <property type="entry name" value="META"/>
    <property type="match status" value="1"/>
</dbReference>
<organism evidence="3 4">
    <name type="scientific">Moheibacter sediminis</name>
    <dbReference type="NCBI Taxonomy" id="1434700"/>
    <lineage>
        <taxon>Bacteria</taxon>
        <taxon>Pseudomonadati</taxon>
        <taxon>Bacteroidota</taxon>
        <taxon>Flavobacteriia</taxon>
        <taxon>Flavobacteriales</taxon>
        <taxon>Weeksellaceae</taxon>
        <taxon>Moheibacter</taxon>
    </lineage>
</organism>
<dbReference type="EMBL" id="FWXS01000007">
    <property type="protein sequence ID" value="SMC76289.1"/>
    <property type="molecule type" value="Genomic_DNA"/>
</dbReference>
<sequence length="140" mass="15542">MKKSIIYIVFAGLFMASCKTAPVADFNKVKQIIQSNTWILQDEGGNAKGFNGQDVTMKFTQDNGMQAVGFAGCNNYFSSVDLQPANIKFSQAGSTMMACPDMENEQAFLELLTQVNGYEVSGTELRLFQNKILLLRFKTK</sequence>
<dbReference type="RefSeq" id="WP_084017806.1">
    <property type="nucleotide sequence ID" value="NZ_FWXS01000007.1"/>
</dbReference>
<evidence type="ECO:0000259" key="2">
    <source>
        <dbReference type="Pfam" id="PF03724"/>
    </source>
</evidence>
<name>A0A1W2BTS3_9FLAO</name>
<reference evidence="3 4" key="1">
    <citation type="submission" date="2017-04" db="EMBL/GenBank/DDBJ databases">
        <authorList>
            <person name="Afonso C.L."/>
            <person name="Miller P.J."/>
            <person name="Scott M.A."/>
            <person name="Spackman E."/>
            <person name="Goraichik I."/>
            <person name="Dimitrov K.M."/>
            <person name="Suarez D.L."/>
            <person name="Swayne D.E."/>
        </authorList>
    </citation>
    <scope>NUCLEOTIDE SEQUENCE [LARGE SCALE GENOMIC DNA]</scope>
    <source>
        <strain evidence="3 4">CGMCC 1.12708</strain>
    </source>
</reference>
<dbReference type="Gene3D" id="2.40.128.270">
    <property type="match status" value="1"/>
</dbReference>
<dbReference type="InterPro" id="IPR005184">
    <property type="entry name" value="DUF306_Meta_HslJ"/>
</dbReference>